<feature type="region of interest" description="Disordered" evidence="1">
    <location>
        <begin position="1"/>
        <end position="74"/>
    </location>
</feature>
<evidence type="ECO:0000313" key="2">
    <source>
        <dbReference type="EMBL" id="KAJ1103879.1"/>
    </source>
</evidence>
<sequence>MPSSLKLDEEEGKAGPDDELTSLSKDMGEPMEATPHNKEGPLQTEDAGEETDHGKDSSRPTRLCRKPKRLMKEL</sequence>
<dbReference type="EMBL" id="JANPWB010000013">
    <property type="protein sequence ID" value="KAJ1103879.1"/>
    <property type="molecule type" value="Genomic_DNA"/>
</dbReference>
<keyword evidence="3" id="KW-1185">Reference proteome</keyword>
<reference evidence="2" key="1">
    <citation type="journal article" date="2022" name="bioRxiv">
        <title>Sequencing and chromosome-scale assembly of the giantPleurodeles waltlgenome.</title>
        <authorList>
            <person name="Brown T."/>
            <person name="Elewa A."/>
            <person name="Iarovenko S."/>
            <person name="Subramanian E."/>
            <person name="Araus A.J."/>
            <person name="Petzold A."/>
            <person name="Susuki M."/>
            <person name="Suzuki K.-i.T."/>
            <person name="Hayashi T."/>
            <person name="Toyoda A."/>
            <person name="Oliveira C."/>
            <person name="Osipova E."/>
            <person name="Leigh N.D."/>
            <person name="Simon A."/>
            <person name="Yun M.H."/>
        </authorList>
    </citation>
    <scope>NUCLEOTIDE SEQUENCE</scope>
    <source>
        <strain evidence="2">20211129_DDA</strain>
        <tissue evidence="2">Liver</tissue>
    </source>
</reference>
<evidence type="ECO:0000313" key="3">
    <source>
        <dbReference type="Proteomes" id="UP001066276"/>
    </source>
</evidence>
<name>A0AAV7MN17_PLEWA</name>
<dbReference type="Proteomes" id="UP001066276">
    <property type="component" value="Chromosome 9"/>
</dbReference>
<comment type="caution">
    <text evidence="2">The sequence shown here is derived from an EMBL/GenBank/DDBJ whole genome shotgun (WGS) entry which is preliminary data.</text>
</comment>
<gene>
    <name evidence="2" type="ORF">NDU88_001300</name>
</gene>
<feature type="compositionally biased region" description="Basic and acidic residues" evidence="1">
    <location>
        <begin position="50"/>
        <end position="59"/>
    </location>
</feature>
<feature type="compositionally biased region" description="Basic residues" evidence="1">
    <location>
        <begin position="62"/>
        <end position="74"/>
    </location>
</feature>
<dbReference type="AlphaFoldDB" id="A0AAV7MN17"/>
<evidence type="ECO:0000256" key="1">
    <source>
        <dbReference type="SAM" id="MobiDB-lite"/>
    </source>
</evidence>
<proteinExistence type="predicted"/>
<accession>A0AAV7MN17</accession>
<organism evidence="2 3">
    <name type="scientific">Pleurodeles waltl</name>
    <name type="common">Iberian ribbed newt</name>
    <dbReference type="NCBI Taxonomy" id="8319"/>
    <lineage>
        <taxon>Eukaryota</taxon>
        <taxon>Metazoa</taxon>
        <taxon>Chordata</taxon>
        <taxon>Craniata</taxon>
        <taxon>Vertebrata</taxon>
        <taxon>Euteleostomi</taxon>
        <taxon>Amphibia</taxon>
        <taxon>Batrachia</taxon>
        <taxon>Caudata</taxon>
        <taxon>Salamandroidea</taxon>
        <taxon>Salamandridae</taxon>
        <taxon>Pleurodelinae</taxon>
        <taxon>Pleurodeles</taxon>
    </lineage>
</organism>
<protein>
    <submittedName>
        <fullName evidence="2">Uncharacterized protein</fullName>
    </submittedName>
</protein>